<keyword evidence="3" id="KW-1185">Reference proteome</keyword>
<dbReference type="SMART" id="SM00028">
    <property type="entry name" value="TPR"/>
    <property type="match status" value="3"/>
</dbReference>
<feature type="region of interest" description="Disordered" evidence="1">
    <location>
        <begin position="275"/>
        <end position="297"/>
    </location>
</feature>
<accession>A0A085W381</accession>
<dbReference type="AlphaFoldDB" id="A0A085W381"/>
<dbReference type="Gene3D" id="1.25.40.10">
    <property type="entry name" value="Tetratricopeptide repeat domain"/>
    <property type="match status" value="1"/>
</dbReference>
<dbReference type="Proteomes" id="UP000028725">
    <property type="component" value="Unassembled WGS sequence"/>
</dbReference>
<dbReference type="SUPFAM" id="SSF48452">
    <property type="entry name" value="TPR-like"/>
    <property type="match status" value="1"/>
</dbReference>
<dbReference type="EMBL" id="JMCB01000023">
    <property type="protein sequence ID" value="KFE62144.1"/>
    <property type="molecule type" value="Genomic_DNA"/>
</dbReference>
<dbReference type="NCBIfam" id="NF047558">
    <property type="entry name" value="TPR_END_plus"/>
    <property type="match status" value="1"/>
</dbReference>
<name>A0A085W381_9BACT</name>
<evidence type="ECO:0000313" key="2">
    <source>
        <dbReference type="EMBL" id="KFE62144.1"/>
    </source>
</evidence>
<sequence length="297" mass="31311">MPGLAAAGPSLLGTFRADTYGQLELKTEGAHVVGTYVGGGGCGFAPQSQVLEGDFEGSVLVARLRVCLKGDLCPAEQSYSLLGFYNAADNSVVGYVKLSPGCQSDGLPRSGRFNLVLATRASPEETPTSGAPAGSAAELVSKRNSRMDLAKQASVKGQEFFEKKQYGEAVKQFKASLEIDSGDTNWPAYMGLGASQLMQGQVALAIKNLERAKSALRGGDPNLYYMLGCAYAQKRDKARALEYLGRAVEAGYDLETAAKNDKDLNQALGAEPRFKELVKSSADKKGRGTATSGTSSP</sequence>
<dbReference type="InterPro" id="IPR011990">
    <property type="entry name" value="TPR-like_helical_dom_sf"/>
</dbReference>
<protein>
    <submittedName>
        <fullName evidence="2">Tetratricopeptide repeat domain protein</fullName>
    </submittedName>
</protein>
<feature type="compositionally biased region" description="Basic and acidic residues" evidence="1">
    <location>
        <begin position="275"/>
        <end position="286"/>
    </location>
</feature>
<organism evidence="2 3">
    <name type="scientific">Hyalangium minutum</name>
    <dbReference type="NCBI Taxonomy" id="394096"/>
    <lineage>
        <taxon>Bacteria</taxon>
        <taxon>Pseudomonadati</taxon>
        <taxon>Myxococcota</taxon>
        <taxon>Myxococcia</taxon>
        <taxon>Myxococcales</taxon>
        <taxon>Cystobacterineae</taxon>
        <taxon>Archangiaceae</taxon>
        <taxon>Hyalangium</taxon>
    </lineage>
</organism>
<evidence type="ECO:0000256" key="1">
    <source>
        <dbReference type="SAM" id="MobiDB-lite"/>
    </source>
</evidence>
<gene>
    <name evidence="2" type="ORF">DB31_4250</name>
</gene>
<reference evidence="2 3" key="1">
    <citation type="submission" date="2014-04" db="EMBL/GenBank/DDBJ databases">
        <title>Genome assembly of Hyalangium minutum DSM 14724.</title>
        <authorList>
            <person name="Sharma G."/>
            <person name="Subramanian S."/>
        </authorList>
    </citation>
    <scope>NUCLEOTIDE SEQUENCE [LARGE SCALE GENOMIC DNA]</scope>
    <source>
        <strain evidence="2 3">DSM 14724</strain>
    </source>
</reference>
<dbReference type="InterPro" id="IPR019734">
    <property type="entry name" value="TPR_rpt"/>
</dbReference>
<dbReference type="STRING" id="394096.DB31_4250"/>
<comment type="caution">
    <text evidence="2">The sequence shown here is derived from an EMBL/GenBank/DDBJ whole genome shotgun (WGS) entry which is preliminary data.</text>
</comment>
<evidence type="ECO:0000313" key="3">
    <source>
        <dbReference type="Proteomes" id="UP000028725"/>
    </source>
</evidence>
<dbReference type="Pfam" id="PF13181">
    <property type="entry name" value="TPR_8"/>
    <property type="match status" value="1"/>
</dbReference>
<proteinExistence type="predicted"/>